<organism evidence="2 3">
    <name type="scientific">Acropora cervicornis</name>
    <name type="common">Staghorn coral</name>
    <dbReference type="NCBI Taxonomy" id="6130"/>
    <lineage>
        <taxon>Eukaryota</taxon>
        <taxon>Metazoa</taxon>
        <taxon>Cnidaria</taxon>
        <taxon>Anthozoa</taxon>
        <taxon>Hexacorallia</taxon>
        <taxon>Scleractinia</taxon>
        <taxon>Astrocoeniina</taxon>
        <taxon>Acroporidae</taxon>
        <taxon>Acropora</taxon>
    </lineage>
</organism>
<dbReference type="Pfam" id="PF01822">
    <property type="entry name" value="WSC"/>
    <property type="match status" value="1"/>
</dbReference>
<evidence type="ECO:0000259" key="1">
    <source>
        <dbReference type="PROSITE" id="PS51212"/>
    </source>
</evidence>
<evidence type="ECO:0000313" key="2">
    <source>
        <dbReference type="EMBL" id="KAK2550457.1"/>
    </source>
</evidence>
<comment type="caution">
    <text evidence="2">The sequence shown here is derived from an EMBL/GenBank/DDBJ whole genome shotgun (WGS) entry which is preliminary data.</text>
</comment>
<evidence type="ECO:0000313" key="3">
    <source>
        <dbReference type="Proteomes" id="UP001249851"/>
    </source>
</evidence>
<gene>
    <name evidence="2" type="ORF">P5673_028814</name>
</gene>
<dbReference type="EMBL" id="JARQWQ010000110">
    <property type="protein sequence ID" value="KAK2550457.1"/>
    <property type="molecule type" value="Genomic_DNA"/>
</dbReference>
<feature type="domain" description="WSC" evidence="1">
    <location>
        <begin position="788"/>
        <end position="883"/>
    </location>
</feature>
<dbReference type="PROSITE" id="PS51212">
    <property type="entry name" value="WSC"/>
    <property type="match status" value="1"/>
</dbReference>
<keyword evidence="3" id="KW-1185">Reference proteome</keyword>
<dbReference type="Proteomes" id="UP001249851">
    <property type="component" value="Unassembled WGS sequence"/>
</dbReference>
<protein>
    <recommendedName>
        <fullName evidence="1">WSC domain-containing protein</fullName>
    </recommendedName>
</protein>
<name>A0AAD9UUT1_ACRCE</name>
<dbReference type="AlphaFoldDB" id="A0AAD9UUT1"/>
<sequence length="902" mass="95586">MTGYAYDIFINTTGAKISNEREVIVYGTIKEDTFHGPNNGEWDYSRATFKLNSSQAQSIFSARNKVSIYGTHALSVQVTGDFTVGTDLDVSGKEINSSGTERQLFWLGGFVRLNKSCCTQGAGPGGAFSFHGGGHGGRGGGFYQDSNSTRFYGWSYHDTSYLLGGSTDATIKANGYRSKNTSDYHCAGGSSGGLIRLQAYKVVIGPNGNLWAVGGDSGYSQNHSSFCGGGGGGGVIQVFSTTDVENYIANNSIHTRGGHGMQDGEDGKEEIAVQFTEEKDLTINTTKCQMQWANSHLYDGKHLSRQFPTRGQPTDFTLSYNVCHITFKSSLYIGSEVRVNILGEYALLLESTYGNIEVKAPINISGSYINIAALPRTQIGGYVGSGNADAEISADGYSEESIVGAMGGTLRFDAREVLLRRKARLTARSSTKGSQLAGGGVIQINSSFDVRGFCDSKFDVSGGRLGLVNVLVSTTNTRQVQFIQTGILKIDTTTARWTHMKSRFNSSIAHSYYGKIESKTSDKGNNQGSFGYKIATFEFEIPIVINGSAKVEVEGLHSLSISSTEGIFIGVNMEVGRKTGGTATNVGGYCVNASNLSVGEGPGRGKPSSNGGAGHGGKGGMIFEGDDGFVYGDTYGILPEILLIVIFSNAFSGSTQNNPERSVGCGGGAIKIFTEKNLTINAAISANGFTFKIFDNATGGGSSGGTIILESKKHLILGENAILQATGSSYDQGNTASGGGGGGGGIIALYFTEGFVGMKPLANQSTKGGDGNVPGDNGLIIINVIEDAENYMGCVNISNRLASSPNPTEDMKAHQASPRRCNAFCRQQQFSRALVSLKRCVCFIENATSVYAFANDSCNERCKSNTSLICGGRDGVGSFYRTEVTCIIGAGRVQKAFREFNK</sequence>
<accession>A0AAD9UUT1</accession>
<dbReference type="InterPro" id="IPR002889">
    <property type="entry name" value="WSC_carb-bd"/>
</dbReference>
<reference evidence="2" key="1">
    <citation type="journal article" date="2023" name="G3 (Bethesda)">
        <title>Whole genome assembly and annotation of the endangered Caribbean coral Acropora cervicornis.</title>
        <authorList>
            <person name="Selwyn J.D."/>
            <person name="Vollmer S.V."/>
        </authorList>
    </citation>
    <scope>NUCLEOTIDE SEQUENCE</scope>
    <source>
        <strain evidence="2">K2</strain>
    </source>
</reference>
<proteinExistence type="predicted"/>
<reference evidence="2" key="2">
    <citation type="journal article" date="2023" name="Science">
        <title>Genomic signatures of disease resistance in endangered staghorn corals.</title>
        <authorList>
            <person name="Vollmer S.V."/>
            <person name="Selwyn J.D."/>
            <person name="Despard B.A."/>
            <person name="Roesel C.L."/>
        </authorList>
    </citation>
    <scope>NUCLEOTIDE SEQUENCE</scope>
    <source>
        <strain evidence="2">K2</strain>
    </source>
</reference>